<sequence>MLVKHRAKVCYSPPGKTAALLLQRLLFHFPPQSDTDLNSYVIGDKTILKDAGIRDMKDVEALAPPPEIKETIPAQKYRGDVSYFICTRPGRGPIVLTDETRSLINLKLGCPSEEKLVL</sequence>
<dbReference type="GO" id="GO:0004163">
    <property type="term" value="F:diphosphomevalonate decarboxylase activity"/>
    <property type="evidence" value="ECO:0007669"/>
    <property type="project" value="TreeGrafter"/>
</dbReference>
<comment type="caution">
    <text evidence="1">The sequence shown here is derived from an EMBL/GenBank/DDBJ whole genome shotgun (WGS) entry which is preliminary data.</text>
</comment>
<reference evidence="1" key="1">
    <citation type="submission" date="2019-10" db="EMBL/GenBank/DDBJ databases">
        <authorList>
            <person name="Zhang R."/>
            <person name="Pan Y."/>
            <person name="Wang J."/>
            <person name="Ma R."/>
            <person name="Yu S."/>
        </authorList>
    </citation>
    <scope>NUCLEOTIDE SEQUENCE</scope>
    <source>
        <strain evidence="1">LA-IB0</strain>
        <tissue evidence="1">Leaf</tissue>
    </source>
</reference>
<dbReference type="Gene3D" id="3.30.70.890">
    <property type="entry name" value="GHMP kinase, C-terminal domain"/>
    <property type="match status" value="1"/>
</dbReference>
<dbReference type="PANTHER" id="PTHR10977:SF3">
    <property type="entry name" value="DIPHOSPHOMEVALONATE DECARBOXYLASE"/>
    <property type="match status" value="1"/>
</dbReference>
<evidence type="ECO:0000313" key="2">
    <source>
        <dbReference type="Proteomes" id="UP000826271"/>
    </source>
</evidence>
<dbReference type="GO" id="GO:0019287">
    <property type="term" value="P:isopentenyl diphosphate biosynthetic process, mevalonate pathway"/>
    <property type="evidence" value="ECO:0007669"/>
    <property type="project" value="TreeGrafter"/>
</dbReference>
<dbReference type="AlphaFoldDB" id="A0AAV6WGR5"/>
<evidence type="ECO:0000313" key="1">
    <source>
        <dbReference type="EMBL" id="KAG8369696.1"/>
    </source>
</evidence>
<proteinExistence type="predicted"/>
<dbReference type="GO" id="GO:0005829">
    <property type="term" value="C:cytosol"/>
    <property type="evidence" value="ECO:0007669"/>
    <property type="project" value="TreeGrafter"/>
</dbReference>
<gene>
    <name evidence="1" type="ORF">BUALT_Bualt14G0040800</name>
</gene>
<dbReference type="PANTHER" id="PTHR10977">
    <property type="entry name" value="DIPHOSPHOMEVALONATE DECARBOXYLASE"/>
    <property type="match status" value="1"/>
</dbReference>
<dbReference type="Proteomes" id="UP000826271">
    <property type="component" value="Unassembled WGS sequence"/>
</dbReference>
<dbReference type="InterPro" id="IPR036554">
    <property type="entry name" value="GHMP_kinase_C_sf"/>
</dbReference>
<organism evidence="1 2">
    <name type="scientific">Buddleja alternifolia</name>
    <dbReference type="NCBI Taxonomy" id="168488"/>
    <lineage>
        <taxon>Eukaryota</taxon>
        <taxon>Viridiplantae</taxon>
        <taxon>Streptophyta</taxon>
        <taxon>Embryophyta</taxon>
        <taxon>Tracheophyta</taxon>
        <taxon>Spermatophyta</taxon>
        <taxon>Magnoliopsida</taxon>
        <taxon>eudicotyledons</taxon>
        <taxon>Gunneridae</taxon>
        <taxon>Pentapetalae</taxon>
        <taxon>asterids</taxon>
        <taxon>lamiids</taxon>
        <taxon>Lamiales</taxon>
        <taxon>Scrophulariaceae</taxon>
        <taxon>Buddlejeae</taxon>
        <taxon>Buddleja</taxon>
    </lineage>
</organism>
<accession>A0AAV6WGR5</accession>
<protein>
    <submittedName>
        <fullName evidence="1">Uncharacterized protein</fullName>
    </submittedName>
</protein>
<name>A0AAV6WGR5_9LAMI</name>
<dbReference type="EMBL" id="WHWC01000014">
    <property type="protein sequence ID" value="KAG8369696.1"/>
    <property type="molecule type" value="Genomic_DNA"/>
</dbReference>
<keyword evidence="2" id="KW-1185">Reference proteome</keyword>